<protein>
    <submittedName>
        <fullName evidence="1">Uncharacterized protein</fullName>
    </submittedName>
</protein>
<proteinExistence type="predicted"/>
<name>A0AAJ0C3D4_9PEZI</name>
<dbReference type="Proteomes" id="UP001244011">
    <property type="component" value="Unassembled WGS sequence"/>
</dbReference>
<dbReference type="AlphaFoldDB" id="A0AAJ0C3D4"/>
<dbReference type="RefSeq" id="XP_060284980.1">
    <property type="nucleotide sequence ID" value="XM_060427478.1"/>
</dbReference>
<gene>
    <name evidence="1" type="ORF">QBC33DRAFT_533622</name>
</gene>
<accession>A0AAJ0C3D4</accession>
<sequence>MDMPNDHLPLQPRCGTCADRILRHERVVTWSGNNDSTACTGHTRPFPFPQHGMSCFSVGICKIIKLGKTPSVSTTSTLLKGKGVCHQQLSKMLRDHRYRSL</sequence>
<evidence type="ECO:0000313" key="1">
    <source>
        <dbReference type="EMBL" id="KAK1768767.1"/>
    </source>
</evidence>
<comment type="caution">
    <text evidence="1">The sequence shown here is derived from an EMBL/GenBank/DDBJ whole genome shotgun (WGS) entry which is preliminary data.</text>
</comment>
<dbReference type="EMBL" id="MU839004">
    <property type="protein sequence ID" value="KAK1768767.1"/>
    <property type="molecule type" value="Genomic_DNA"/>
</dbReference>
<evidence type="ECO:0000313" key="2">
    <source>
        <dbReference type="Proteomes" id="UP001244011"/>
    </source>
</evidence>
<reference evidence="1" key="1">
    <citation type="submission" date="2023-06" db="EMBL/GenBank/DDBJ databases">
        <title>Genome-scale phylogeny and comparative genomics of the fungal order Sordariales.</title>
        <authorList>
            <consortium name="Lawrence Berkeley National Laboratory"/>
            <person name="Hensen N."/>
            <person name="Bonometti L."/>
            <person name="Westerberg I."/>
            <person name="Brannstrom I.O."/>
            <person name="Guillou S."/>
            <person name="Cros-Aarteil S."/>
            <person name="Calhoun S."/>
            <person name="Haridas S."/>
            <person name="Kuo A."/>
            <person name="Mondo S."/>
            <person name="Pangilinan J."/>
            <person name="Riley R."/>
            <person name="Labutti K."/>
            <person name="Andreopoulos B."/>
            <person name="Lipzen A."/>
            <person name="Chen C."/>
            <person name="Yanf M."/>
            <person name="Daum C."/>
            <person name="Ng V."/>
            <person name="Clum A."/>
            <person name="Steindorff A."/>
            <person name="Ohm R."/>
            <person name="Martin F."/>
            <person name="Silar P."/>
            <person name="Natvig D."/>
            <person name="Lalanne C."/>
            <person name="Gautier V."/>
            <person name="Ament-Velasquez S.L."/>
            <person name="Kruys A."/>
            <person name="Hutchinson M.I."/>
            <person name="Powell A.J."/>
            <person name="Barry K."/>
            <person name="Miller A.N."/>
            <person name="Grigoriev I.V."/>
            <person name="Debuchy R."/>
            <person name="Gladieux P."/>
            <person name="Thoren M.H."/>
            <person name="Johannesson H."/>
        </authorList>
    </citation>
    <scope>NUCLEOTIDE SEQUENCE</scope>
    <source>
        <strain evidence="1">8032-3</strain>
    </source>
</reference>
<organism evidence="1 2">
    <name type="scientific">Phialemonium atrogriseum</name>
    <dbReference type="NCBI Taxonomy" id="1093897"/>
    <lineage>
        <taxon>Eukaryota</taxon>
        <taxon>Fungi</taxon>
        <taxon>Dikarya</taxon>
        <taxon>Ascomycota</taxon>
        <taxon>Pezizomycotina</taxon>
        <taxon>Sordariomycetes</taxon>
        <taxon>Sordariomycetidae</taxon>
        <taxon>Cephalothecales</taxon>
        <taxon>Cephalothecaceae</taxon>
        <taxon>Phialemonium</taxon>
    </lineage>
</organism>
<dbReference type="GeneID" id="85310665"/>
<keyword evidence="2" id="KW-1185">Reference proteome</keyword>